<keyword evidence="2" id="KW-0805">Transcription regulation</keyword>
<dbReference type="Pfam" id="PF03466">
    <property type="entry name" value="LysR_substrate"/>
    <property type="match status" value="1"/>
</dbReference>
<evidence type="ECO:0000256" key="1">
    <source>
        <dbReference type="ARBA" id="ARBA00009437"/>
    </source>
</evidence>
<dbReference type="AlphaFoldDB" id="A0A7L9WS03"/>
<comment type="similarity">
    <text evidence="1">Belongs to the LysR transcriptional regulatory family.</text>
</comment>
<reference evidence="6 7" key="1">
    <citation type="submission" date="2019-10" db="EMBL/GenBank/DDBJ databases">
        <title>Pseudopuniceibacterium sp. HQ09 islated from Antarctica.</title>
        <authorList>
            <person name="Liao L."/>
            <person name="Su S."/>
            <person name="Chen B."/>
            <person name="Yu Y."/>
        </authorList>
    </citation>
    <scope>NUCLEOTIDE SEQUENCE [LARGE SCALE GENOMIC DNA]</scope>
    <source>
        <strain evidence="6 7">HQ09</strain>
    </source>
</reference>
<dbReference type="CDD" id="cd08432">
    <property type="entry name" value="PBP2_GcdR_TrpI_HvrB_AmpR_like"/>
    <property type="match status" value="1"/>
</dbReference>
<feature type="domain" description="HTH lysR-type" evidence="5">
    <location>
        <begin position="9"/>
        <end position="66"/>
    </location>
</feature>
<dbReference type="Pfam" id="PF00126">
    <property type="entry name" value="HTH_1"/>
    <property type="match status" value="1"/>
</dbReference>
<dbReference type="InterPro" id="IPR036388">
    <property type="entry name" value="WH-like_DNA-bd_sf"/>
</dbReference>
<dbReference type="InterPro" id="IPR036390">
    <property type="entry name" value="WH_DNA-bd_sf"/>
</dbReference>
<evidence type="ECO:0000259" key="5">
    <source>
        <dbReference type="PROSITE" id="PS50931"/>
    </source>
</evidence>
<evidence type="ECO:0000313" key="6">
    <source>
        <dbReference type="EMBL" id="QOL82477.1"/>
    </source>
</evidence>
<evidence type="ECO:0000313" key="7">
    <source>
        <dbReference type="Proteomes" id="UP000594118"/>
    </source>
</evidence>
<evidence type="ECO:0000256" key="4">
    <source>
        <dbReference type="ARBA" id="ARBA00023163"/>
    </source>
</evidence>
<dbReference type="GO" id="GO:0006351">
    <property type="term" value="P:DNA-templated transcription"/>
    <property type="evidence" value="ECO:0007669"/>
    <property type="project" value="TreeGrafter"/>
</dbReference>
<evidence type="ECO:0000256" key="3">
    <source>
        <dbReference type="ARBA" id="ARBA00023125"/>
    </source>
</evidence>
<dbReference type="KEGG" id="pshq:F3W81_17615"/>
<accession>A0A7L9WS03</accession>
<keyword evidence="4" id="KW-0804">Transcription</keyword>
<name>A0A7L9WS03_9RHOB</name>
<dbReference type="Gene3D" id="3.40.190.10">
    <property type="entry name" value="Periplasmic binding protein-like II"/>
    <property type="match status" value="2"/>
</dbReference>
<dbReference type="SUPFAM" id="SSF46785">
    <property type="entry name" value="Winged helix' DNA-binding domain"/>
    <property type="match status" value="1"/>
</dbReference>
<dbReference type="PANTHER" id="PTHR30537">
    <property type="entry name" value="HTH-TYPE TRANSCRIPTIONAL REGULATOR"/>
    <property type="match status" value="1"/>
</dbReference>
<dbReference type="EMBL" id="CP045201">
    <property type="protein sequence ID" value="QOL82477.1"/>
    <property type="molecule type" value="Genomic_DNA"/>
</dbReference>
<keyword evidence="7" id="KW-1185">Reference proteome</keyword>
<dbReference type="SUPFAM" id="SSF53850">
    <property type="entry name" value="Periplasmic binding protein-like II"/>
    <property type="match status" value="1"/>
</dbReference>
<dbReference type="Proteomes" id="UP000594118">
    <property type="component" value="Chromosome"/>
</dbReference>
<proteinExistence type="inferred from homology"/>
<gene>
    <name evidence="6" type="ORF">F3W81_17615</name>
</gene>
<organism evidence="6 7">
    <name type="scientific">Pseudooceanicola spongiae</name>
    <dbReference type="NCBI Taxonomy" id="2613965"/>
    <lineage>
        <taxon>Bacteria</taxon>
        <taxon>Pseudomonadati</taxon>
        <taxon>Pseudomonadota</taxon>
        <taxon>Alphaproteobacteria</taxon>
        <taxon>Rhodobacterales</taxon>
        <taxon>Paracoccaceae</taxon>
        <taxon>Pseudooceanicola</taxon>
    </lineage>
</organism>
<dbReference type="Gene3D" id="1.10.10.10">
    <property type="entry name" value="Winged helix-like DNA-binding domain superfamily/Winged helix DNA-binding domain"/>
    <property type="match status" value="1"/>
</dbReference>
<sequence length="308" mass="34377">MKFDALTRVPLLSLRHLESAVRLGSFDLAARELNVTPSAVSQQIKRTEDSLGHSLFERSSNRVTPNARAMELGSILSEAFELIESGVRQAMTDGGEQSVKIRLYQTWANRWLVPRLEGFTRAHPEIAVEFETGIEMVDFSRTDADMAISTHAAQTRSARRKQIMTSRLTPVCTPALAARLTSPGDLAQVARIVSRNRMSDWQRWLDAAGYSQVDQRPMLVFSNSTLVYESALSGAGVAIAQVELVLNELESGRLVQPFPLALTSDTPIFLFEPEMRGRRAAVRKFRAWLLSEIEEIVARTDAYLLKVS</sequence>
<dbReference type="GO" id="GO:0043565">
    <property type="term" value="F:sequence-specific DNA binding"/>
    <property type="evidence" value="ECO:0007669"/>
    <property type="project" value="TreeGrafter"/>
</dbReference>
<dbReference type="PROSITE" id="PS50931">
    <property type="entry name" value="HTH_LYSR"/>
    <property type="match status" value="1"/>
</dbReference>
<evidence type="ECO:0000256" key="2">
    <source>
        <dbReference type="ARBA" id="ARBA00023015"/>
    </source>
</evidence>
<dbReference type="RefSeq" id="WP_193080639.1">
    <property type="nucleotide sequence ID" value="NZ_CP045201.1"/>
</dbReference>
<dbReference type="InterPro" id="IPR005119">
    <property type="entry name" value="LysR_subst-bd"/>
</dbReference>
<dbReference type="InterPro" id="IPR000847">
    <property type="entry name" value="LysR_HTH_N"/>
</dbReference>
<dbReference type="GO" id="GO:0003700">
    <property type="term" value="F:DNA-binding transcription factor activity"/>
    <property type="evidence" value="ECO:0007669"/>
    <property type="project" value="InterPro"/>
</dbReference>
<keyword evidence="3" id="KW-0238">DNA-binding</keyword>
<dbReference type="InterPro" id="IPR058163">
    <property type="entry name" value="LysR-type_TF_proteobact-type"/>
</dbReference>
<protein>
    <submittedName>
        <fullName evidence="6">LysR family transcriptional regulator</fullName>
    </submittedName>
</protein>
<dbReference type="PANTHER" id="PTHR30537:SF74">
    <property type="entry name" value="HTH-TYPE TRANSCRIPTIONAL REGULATOR TRPI"/>
    <property type="match status" value="1"/>
</dbReference>